<evidence type="ECO:0000256" key="1">
    <source>
        <dbReference type="ARBA" id="ARBA00022737"/>
    </source>
</evidence>
<feature type="repeat" description="Pumilio" evidence="5">
    <location>
        <begin position="392"/>
        <end position="427"/>
    </location>
</feature>
<protein>
    <recommendedName>
        <fullName evidence="7">PUM-HD domain-containing protein</fullName>
    </recommendedName>
</protein>
<gene>
    <name evidence="8" type="ORF">LLUT_LOCUS28153</name>
</gene>
<keyword evidence="9" id="KW-1185">Reference proteome</keyword>
<evidence type="ECO:0000256" key="2">
    <source>
        <dbReference type="ARBA" id="ARBA00022845"/>
    </source>
</evidence>
<feature type="repeat" description="Pumilio" evidence="5">
    <location>
        <begin position="465"/>
        <end position="501"/>
    </location>
</feature>
<dbReference type="PROSITE" id="PS50303">
    <property type="entry name" value="PUM_HD"/>
    <property type="match status" value="1"/>
</dbReference>
<dbReference type="FunFam" id="1.25.10.10:FF:000237">
    <property type="entry name" value="Pumilio homolog 9"/>
    <property type="match status" value="1"/>
</dbReference>
<dbReference type="Proteomes" id="UP001497480">
    <property type="component" value="Unassembled WGS sequence"/>
</dbReference>
<feature type="repeat" description="Pumilio" evidence="5">
    <location>
        <begin position="355"/>
        <end position="391"/>
    </location>
</feature>
<evidence type="ECO:0000313" key="9">
    <source>
        <dbReference type="Proteomes" id="UP001497480"/>
    </source>
</evidence>
<dbReference type="EMBL" id="CAXHTB010000020">
    <property type="protein sequence ID" value="CAL0327093.1"/>
    <property type="molecule type" value="Genomic_DNA"/>
</dbReference>
<keyword evidence="1" id="KW-0677">Repeat</keyword>
<evidence type="ECO:0000256" key="3">
    <source>
        <dbReference type="ARBA" id="ARBA00022884"/>
    </source>
</evidence>
<evidence type="ECO:0000256" key="6">
    <source>
        <dbReference type="SAM" id="MobiDB-lite"/>
    </source>
</evidence>
<feature type="repeat" description="Pumilio" evidence="5">
    <location>
        <begin position="428"/>
        <end position="464"/>
    </location>
</feature>
<keyword evidence="3" id="KW-0694">RNA-binding</keyword>
<comment type="caution">
    <text evidence="8">The sequence shown here is derived from an EMBL/GenBank/DDBJ whole genome shotgun (WGS) entry which is preliminary data.</text>
</comment>
<sequence length="531" mass="58569">MSSLSPSPFVLNDEDSPTSFSSSSQASLSHFLIQNQNQNPNPFHSQNQTDHILEDAFSRLSVSPFDFNYSSSIAGGSSALNGASNNHSFDSPTFQPSQSSNLYGQTHKNNAGNAVAGGGLPPLQNCWVGYDIGREKNVKWNNLSSGSYPALSAGGYYSRNNNGFLDSESLVRQTGSGGVVMNDHFLGNKFDVNNGISSPSPHWLNNLRGRVVLFAKDQSGYKDLISMMKRMTVSINVTSFIFIELLDHVSELMVDPFGNYVIQKLVEICTEDQRTLIILRVIQPNLMLVRISLNPHGTRSVEKLLENITTEHQRALVMSALSPGAATLATDTNGHRVLLHCLRYFSPEDNKDLLTVVANHCFGIATDKTGCCVLHQCISYAHGETKKQLIAEIIVNAPLLAEDAYGNYVVQDLVSSKTPIVTECLLRQLEGKFLSLSRNKYGSNVVEKFLVEVGDHHKRRIILELLHNPDVARLLVDPFGNYVIKSAVSKSKGPIQDALLQLIQLNSPMMRTNVYGRKLLEKFGSGRLRRS</sequence>
<evidence type="ECO:0000313" key="8">
    <source>
        <dbReference type="EMBL" id="CAL0327093.1"/>
    </source>
</evidence>
<feature type="region of interest" description="Disordered" evidence="6">
    <location>
        <begin position="87"/>
        <end position="108"/>
    </location>
</feature>
<dbReference type="PANTHER" id="PTHR12537">
    <property type="entry name" value="RNA BINDING PROTEIN PUMILIO-RELATED"/>
    <property type="match status" value="1"/>
</dbReference>
<dbReference type="GO" id="GO:0006417">
    <property type="term" value="P:regulation of translation"/>
    <property type="evidence" value="ECO:0007669"/>
    <property type="project" value="UniProtKB-KW"/>
</dbReference>
<feature type="repeat" description="Pumilio" evidence="5">
    <location>
        <begin position="244"/>
        <end position="279"/>
    </location>
</feature>
<dbReference type="GO" id="GO:0005737">
    <property type="term" value="C:cytoplasm"/>
    <property type="evidence" value="ECO:0007669"/>
    <property type="project" value="TreeGrafter"/>
</dbReference>
<feature type="region of interest" description="Disordered" evidence="6">
    <location>
        <begin position="1"/>
        <end position="23"/>
    </location>
</feature>
<dbReference type="PANTHER" id="PTHR12537:SF63">
    <property type="entry name" value="PUMILIO HOMOLOG 15"/>
    <property type="match status" value="1"/>
</dbReference>
<keyword evidence="2" id="KW-0810">Translation regulation</keyword>
<comment type="function">
    <text evidence="4">Sequence-specific RNA-binding protein that regulates translation and mRNA stability by binding the 3'-UTR of target mRNAs.</text>
</comment>
<evidence type="ECO:0000256" key="5">
    <source>
        <dbReference type="PROSITE-ProRule" id="PRU00317"/>
    </source>
</evidence>
<feature type="domain" description="PUM-HD" evidence="7">
    <location>
        <begin position="181"/>
        <end position="527"/>
    </location>
</feature>
<dbReference type="InterPro" id="IPR033712">
    <property type="entry name" value="Pumilio_RNA-bd"/>
</dbReference>
<name>A0AAV1Y0L3_LUPLU</name>
<dbReference type="PROSITE" id="PS50302">
    <property type="entry name" value="PUM"/>
    <property type="match status" value="6"/>
</dbReference>
<dbReference type="InterPro" id="IPR016024">
    <property type="entry name" value="ARM-type_fold"/>
</dbReference>
<dbReference type="CDD" id="cd07920">
    <property type="entry name" value="Pumilio"/>
    <property type="match status" value="1"/>
</dbReference>
<dbReference type="InterPro" id="IPR033133">
    <property type="entry name" value="PUM-HD"/>
</dbReference>
<dbReference type="GO" id="GO:0003729">
    <property type="term" value="F:mRNA binding"/>
    <property type="evidence" value="ECO:0007669"/>
    <property type="project" value="TreeGrafter"/>
</dbReference>
<dbReference type="SUPFAM" id="SSF48371">
    <property type="entry name" value="ARM repeat"/>
    <property type="match status" value="1"/>
</dbReference>
<dbReference type="InterPro" id="IPR011989">
    <property type="entry name" value="ARM-like"/>
</dbReference>
<dbReference type="Pfam" id="PF00806">
    <property type="entry name" value="PUF"/>
    <property type="match status" value="7"/>
</dbReference>
<organism evidence="8 9">
    <name type="scientific">Lupinus luteus</name>
    <name type="common">European yellow lupine</name>
    <dbReference type="NCBI Taxonomy" id="3873"/>
    <lineage>
        <taxon>Eukaryota</taxon>
        <taxon>Viridiplantae</taxon>
        <taxon>Streptophyta</taxon>
        <taxon>Embryophyta</taxon>
        <taxon>Tracheophyta</taxon>
        <taxon>Spermatophyta</taxon>
        <taxon>Magnoliopsida</taxon>
        <taxon>eudicotyledons</taxon>
        <taxon>Gunneridae</taxon>
        <taxon>Pentapetalae</taxon>
        <taxon>rosids</taxon>
        <taxon>fabids</taxon>
        <taxon>Fabales</taxon>
        <taxon>Fabaceae</taxon>
        <taxon>Papilionoideae</taxon>
        <taxon>50 kb inversion clade</taxon>
        <taxon>genistoids sensu lato</taxon>
        <taxon>core genistoids</taxon>
        <taxon>Genisteae</taxon>
        <taxon>Lupinus</taxon>
    </lineage>
</organism>
<evidence type="ECO:0000256" key="4">
    <source>
        <dbReference type="ARBA" id="ARBA00058490"/>
    </source>
</evidence>
<dbReference type="AlphaFoldDB" id="A0AAV1Y0L3"/>
<reference evidence="8 9" key="1">
    <citation type="submission" date="2024-03" db="EMBL/GenBank/DDBJ databases">
        <authorList>
            <person name="Martinez-Hernandez J."/>
        </authorList>
    </citation>
    <scope>NUCLEOTIDE SEQUENCE [LARGE SCALE GENOMIC DNA]</scope>
</reference>
<proteinExistence type="predicted"/>
<dbReference type="InterPro" id="IPR001313">
    <property type="entry name" value="Pumilio_RNA-bd_rpt"/>
</dbReference>
<dbReference type="Gene3D" id="1.25.10.10">
    <property type="entry name" value="Leucine-rich Repeat Variant"/>
    <property type="match status" value="1"/>
</dbReference>
<accession>A0AAV1Y0L3</accession>
<dbReference type="SMART" id="SM00025">
    <property type="entry name" value="Pumilio"/>
    <property type="match status" value="7"/>
</dbReference>
<feature type="repeat" description="Pumilio" evidence="5">
    <location>
        <begin position="280"/>
        <end position="318"/>
    </location>
</feature>
<evidence type="ECO:0000259" key="7">
    <source>
        <dbReference type="PROSITE" id="PS50303"/>
    </source>
</evidence>